<feature type="chain" id="PRO_5002703609" description="Porin" evidence="1">
    <location>
        <begin position="23"/>
        <end position="335"/>
    </location>
</feature>
<sequence length="335" mass="35550">MKKTILATAIVSSILSVSAAHAAPIFDANFELNTDAVDTETGDTTYDQNGRVELNAYSKHTAGDNFFAGKGTVLLNTDGEATVDDAFIQLGNSTWDFQLGRFEAINLFPLAKDTLIVHVSDDYVYQANKVRGRIGDGGGQIAFHYNASEKLKFEIDTLYGDGSTKADDTSPYGDNTTAISGIRPSVTFITDAATISVGYESVKYDTLTGPANAPTATGKVDLSGYAVTANFDVADANVNVSAAFSKDDVTDKKISSFVANMVYGNFGLGVIGSNVDNKTGNDPSMLTTYIAYTVPLLDIENATVTFAGSYSTADDVAVDANDKTTAARVRFNYGF</sequence>
<dbReference type="OrthoDB" id="5622860at2"/>
<dbReference type="AlphaFoldDB" id="A6VRS6"/>
<proteinExistence type="predicted"/>
<evidence type="ECO:0000313" key="2">
    <source>
        <dbReference type="EMBL" id="ABR69155.1"/>
    </source>
</evidence>
<feature type="signal peptide" evidence="1">
    <location>
        <begin position="1"/>
        <end position="22"/>
    </location>
</feature>
<evidence type="ECO:0000256" key="1">
    <source>
        <dbReference type="SAM" id="SignalP"/>
    </source>
</evidence>
<dbReference type="InterPro" id="IPR016963">
    <property type="entry name" value="Glycoporin_RafY"/>
</dbReference>
<dbReference type="Pfam" id="PF16966">
    <property type="entry name" value="Porin_8"/>
    <property type="match status" value="1"/>
</dbReference>
<protein>
    <recommendedName>
        <fullName evidence="3">Porin</fullName>
    </recommendedName>
</protein>
<gene>
    <name evidence="2" type="ordered locus">Mmwyl1_0213</name>
</gene>
<name>A6VRS6_MARMS</name>
<evidence type="ECO:0008006" key="3">
    <source>
        <dbReference type="Google" id="ProtNLM"/>
    </source>
</evidence>
<dbReference type="HOGENOM" id="CLU_052632_0_0_6"/>
<dbReference type="eggNOG" id="ENOG502Z8QE">
    <property type="taxonomic scope" value="Bacteria"/>
</dbReference>
<reference evidence="2" key="1">
    <citation type="submission" date="2007-06" db="EMBL/GenBank/DDBJ databases">
        <title>Complete sequence of Marinomonas sp. MWYL1.</title>
        <authorList>
            <consortium name="US DOE Joint Genome Institute"/>
            <person name="Copeland A."/>
            <person name="Lucas S."/>
            <person name="Lapidus A."/>
            <person name="Barry K."/>
            <person name="Glavina del Rio T."/>
            <person name="Dalin E."/>
            <person name="Tice H."/>
            <person name="Pitluck S."/>
            <person name="Kiss H."/>
            <person name="Brettin T."/>
            <person name="Bruce D."/>
            <person name="Detter J.C."/>
            <person name="Han C."/>
            <person name="Schmutz J."/>
            <person name="Larimer F."/>
            <person name="Land M."/>
            <person name="Hauser L."/>
            <person name="Kyrpides N."/>
            <person name="Kim E."/>
            <person name="Johnston A.W.B."/>
            <person name="Todd J.D."/>
            <person name="Rogers R."/>
            <person name="Wexler M."/>
            <person name="Bond P.L."/>
            <person name="Li Y."/>
            <person name="Richardson P."/>
        </authorList>
    </citation>
    <scope>NUCLEOTIDE SEQUENCE [LARGE SCALE GENOMIC DNA]</scope>
    <source>
        <strain evidence="2">MWYL1</strain>
    </source>
</reference>
<organism evidence="2">
    <name type="scientific">Marinomonas sp. (strain MWYL1)</name>
    <dbReference type="NCBI Taxonomy" id="400668"/>
    <lineage>
        <taxon>Bacteria</taxon>
        <taxon>Pseudomonadati</taxon>
        <taxon>Pseudomonadota</taxon>
        <taxon>Gammaproteobacteria</taxon>
        <taxon>Oceanospirillales</taxon>
        <taxon>Oceanospirillaceae</taxon>
        <taxon>Marinomonas</taxon>
    </lineage>
</organism>
<keyword evidence="1" id="KW-0732">Signal</keyword>
<dbReference type="KEGG" id="mmw:Mmwyl1_0213"/>
<accession>A6VRS6</accession>
<dbReference type="STRING" id="400668.Mmwyl1_0213"/>
<dbReference type="EMBL" id="CP000749">
    <property type="protein sequence ID" value="ABR69155.1"/>
    <property type="molecule type" value="Genomic_DNA"/>
</dbReference>